<evidence type="ECO:0000256" key="1">
    <source>
        <dbReference type="SAM" id="SignalP"/>
    </source>
</evidence>
<dbReference type="AlphaFoldDB" id="A0A1J1J087"/>
<name>A0A1J1J087_9DIPT</name>
<accession>A0A1J1J087</accession>
<gene>
    <name evidence="2" type="ORF">CLUMA_CG019028</name>
</gene>
<reference evidence="2 3" key="1">
    <citation type="submission" date="2015-04" db="EMBL/GenBank/DDBJ databases">
        <authorList>
            <person name="Syromyatnikov M.Y."/>
            <person name="Popov V.N."/>
        </authorList>
    </citation>
    <scope>NUCLEOTIDE SEQUENCE [LARGE SCALE GENOMIC DNA]</scope>
</reference>
<dbReference type="EMBL" id="CVRI01000066">
    <property type="protein sequence ID" value="CRL05869.1"/>
    <property type="molecule type" value="Genomic_DNA"/>
</dbReference>
<proteinExistence type="predicted"/>
<dbReference type="Proteomes" id="UP000183832">
    <property type="component" value="Unassembled WGS sequence"/>
</dbReference>
<feature type="chain" id="PRO_5012158987" evidence="1">
    <location>
        <begin position="24"/>
        <end position="84"/>
    </location>
</feature>
<evidence type="ECO:0000313" key="3">
    <source>
        <dbReference type="Proteomes" id="UP000183832"/>
    </source>
</evidence>
<sequence length="84" mass="9755">MKLSIFTILTLVMSISLLPKALSADCPNCVVIMCGYNNSRDLYQWFNGKGQLDLWNNTHKERFVQLPIRYCRKKIGDPQENNTF</sequence>
<feature type="signal peptide" evidence="1">
    <location>
        <begin position="1"/>
        <end position="23"/>
    </location>
</feature>
<organism evidence="2 3">
    <name type="scientific">Clunio marinus</name>
    <dbReference type="NCBI Taxonomy" id="568069"/>
    <lineage>
        <taxon>Eukaryota</taxon>
        <taxon>Metazoa</taxon>
        <taxon>Ecdysozoa</taxon>
        <taxon>Arthropoda</taxon>
        <taxon>Hexapoda</taxon>
        <taxon>Insecta</taxon>
        <taxon>Pterygota</taxon>
        <taxon>Neoptera</taxon>
        <taxon>Endopterygota</taxon>
        <taxon>Diptera</taxon>
        <taxon>Nematocera</taxon>
        <taxon>Chironomoidea</taxon>
        <taxon>Chironomidae</taxon>
        <taxon>Clunio</taxon>
    </lineage>
</organism>
<keyword evidence="3" id="KW-1185">Reference proteome</keyword>
<evidence type="ECO:0000313" key="2">
    <source>
        <dbReference type="EMBL" id="CRL05869.1"/>
    </source>
</evidence>
<protein>
    <submittedName>
        <fullName evidence="2">CLUMA_CG019028, isoform A</fullName>
    </submittedName>
</protein>
<keyword evidence="1" id="KW-0732">Signal</keyword>